<keyword evidence="2" id="KW-0813">Transport</keyword>
<protein>
    <recommendedName>
        <fullName evidence="6">Ran guanine nucleotide release factor</fullName>
    </recommendedName>
</protein>
<evidence type="ECO:0000313" key="5">
    <source>
        <dbReference type="Proteomes" id="UP001476247"/>
    </source>
</evidence>
<dbReference type="Gene3D" id="3.40.1000.10">
    <property type="entry name" value="Mog1/PsbP, alpha/beta/alpha sandwich"/>
    <property type="match status" value="1"/>
</dbReference>
<evidence type="ECO:0000256" key="3">
    <source>
        <dbReference type="ARBA" id="ARBA00022927"/>
    </source>
</evidence>
<dbReference type="InterPro" id="IPR007681">
    <property type="entry name" value="Mog1"/>
</dbReference>
<keyword evidence="3" id="KW-0653">Protein transport</keyword>
<keyword evidence="5" id="KW-1185">Reference proteome</keyword>
<name>A0ABP9XYK9_9FUNG</name>
<sequence>MNTQQLFGGAITTTVKNSFVDASQFRQIPDNQEVFVDMSTQQSLIFELLEQVEASNQEIAKYHFQQLADDNEAAESTVTAVDSLNSKDIAPHLPQDATEIHILQGTQKISKFNEKDAYNTVEIILAVVRLTKVSTDFVISVNAPVKLAPVSSEQESAQEVMAIDIETAKQEVLDILNNLTVKNWELFG</sequence>
<evidence type="ECO:0000256" key="2">
    <source>
        <dbReference type="ARBA" id="ARBA00022448"/>
    </source>
</evidence>
<dbReference type="Pfam" id="PF04603">
    <property type="entry name" value="Mog1"/>
    <property type="match status" value="1"/>
</dbReference>
<evidence type="ECO:0008006" key="6">
    <source>
        <dbReference type="Google" id="ProtNLM"/>
    </source>
</evidence>
<dbReference type="SUPFAM" id="SSF55724">
    <property type="entry name" value="Mog1p/PsbP-like"/>
    <property type="match status" value="1"/>
</dbReference>
<accession>A0ABP9XYK9</accession>
<dbReference type="PANTHER" id="PTHR15837">
    <property type="entry name" value="RAN GUANINE NUCLEOTIDE RELEASE FACTOR"/>
    <property type="match status" value="1"/>
</dbReference>
<evidence type="ECO:0000313" key="4">
    <source>
        <dbReference type="EMBL" id="GAA5799373.1"/>
    </source>
</evidence>
<organism evidence="4 5">
    <name type="scientific">Helicostylum pulchrum</name>
    <dbReference type="NCBI Taxonomy" id="562976"/>
    <lineage>
        <taxon>Eukaryota</taxon>
        <taxon>Fungi</taxon>
        <taxon>Fungi incertae sedis</taxon>
        <taxon>Mucoromycota</taxon>
        <taxon>Mucoromycotina</taxon>
        <taxon>Mucoromycetes</taxon>
        <taxon>Mucorales</taxon>
        <taxon>Mucorineae</taxon>
        <taxon>Mucoraceae</taxon>
        <taxon>Helicostylum</taxon>
    </lineage>
</organism>
<dbReference type="InterPro" id="IPR016123">
    <property type="entry name" value="Mog1/PsbP_a/b/a-sand"/>
</dbReference>
<comment type="caution">
    <text evidence="4">The sequence shown here is derived from an EMBL/GenBank/DDBJ whole genome shotgun (WGS) entry which is preliminary data.</text>
</comment>
<dbReference type="Proteomes" id="UP001476247">
    <property type="component" value="Unassembled WGS sequence"/>
</dbReference>
<reference evidence="4 5" key="1">
    <citation type="submission" date="2024-04" db="EMBL/GenBank/DDBJ databases">
        <title>genome sequences of Mucor flavus KT1a and Helicostylum pulchrum KT1b strains isolation_sourced from the surface of a dry-aged beef.</title>
        <authorList>
            <person name="Toyotome T."/>
            <person name="Hosono M."/>
            <person name="Torimaru M."/>
            <person name="Fukuda K."/>
            <person name="Mikami N."/>
        </authorList>
    </citation>
    <scope>NUCLEOTIDE SEQUENCE [LARGE SCALE GENOMIC DNA]</scope>
    <source>
        <strain evidence="4 5">KT1b</strain>
    </source>
</reference>
<proteinExistence type="inferred from homology"/>
<comment type="similarity">
    <text evidence="1">Belongs to the MOG1 family.</text>
</comment>
<dbReference type="PANTHER" id="PTHR15837:SF0">
    <property type="entry name" value="RAN GUANINE NUCLEOTIDE RELEASE FACTOR"/>
    <property type="match status" value="1"/>
</dbReference>
<dbReference type="EMBL" id="BAABUJ010000012">
    <property type="protein sequence ID" value="GAA5799373.1"/>
    <property type="molecule type" value="Genomic_DNA"/>
</dbReference>
<gene>
    <name evidence="4" type="ORF">HPULCUR_004787</name>
</gene>
<evidence type="ECO:0000256" key="1">
    <source>
        <dbReference type="ARBA" id="ARBA00010307"/>
    </source>
</evidence>